<feature type="domain" description="DUF4037" evidence="2">
    <location>
        <begin position="128"/>
        <end position="218"/>
    </location>
</feature>
<gene>
    <name evidence="3" type="ORF">WMO39_09160</name>
</gene>
<dbReference type="EMBL" id="JBBMEZ010000027">
    <property type="protein sequence ID" value="MEQ2470490.1"/>
    <property type="molecule type" value="Genomic_DNA"/>
</dbReference>
<evidence type="ECO:0000313" key="3">
    <source>
        <dbReference type="EMBL" id="MEQ2470490.1"/>
    </source>
</evidence>
<dbReference type="InterPro" id="IPR025117">
    <property type="entry name" value="DUF4037"/>
</dbReference>
<reference evidence="3 4" key="1">
    <citation type="submission" date="2024-03" db="EMBL/GenBank/DDBJ databases">
        <title>Human intestinal bacterial collection.</title>
        <authorList>
            <person name="Pauvert C."/>
            <person name="Hitch T.C.A."/>
            <person name="Clavel T."/>
        </authorList>
    </citation>
    <scope>NUCLEOTIDE SEQUENCE [LARGE SCALE GENOMIC DNA]</scope>
    <source>
        <strain evidence="3 4">CLA-JM-H38</strain>
    </source>
</reference>
<proteinExistence type="predicted"/>
<sequence>MNFAEYNVKDANLEEILLALKSLDTVEAVALGGSRSTGASDENSDYDIYIYCAEIPTAETRENLLGKYCSIAEFGNHYWESEDNTVMNNGIPVDIIYREVDRFGRYIDTVIKGGKAFNGYTTAFWHNIKNSKVLFDKTGTFTKFRDMAQIDFPENLRSAIIKNNRNLLNGKLPSYDRQIKKAQGCGDIVSVNHRITAFLESYFDVIFALNRQTHPGEKRQVQLCKKYCTLLPKDFEENINALMKSISDGGSYEIVTAMVNNLDEILNDEFKSKPPVQRVVCSRAISPCYRPAPQDA</sequence>
<dbReference type="Gene3D" id="3.30.460.10">
    <property type="entry name" value="Beta Polymerase, domain 2"/>
    <property type="match status" value="1"/>
</dbReference>
<keyword evidence="4" id="KW-1185">Reference proteome</keyword>
<evidence type="ECO:0000259" key="2">
    <source>
        <dbReference type="Pfam" id="PF13228"/>
    </source>
</evidence>
<dbReference type="InterPro" id="IPR002934">
    <property type="entry name" value="Polymerase_NTP_transf_dom"/>
</dbReference>
<dbReference type="CDD" id="cd05403">
    <property type="entry name" value="NT_KNTase_like"/>
    <property type="match status" value="1"/>
</dbReference>
<dbReference type="RefSeq" id="WP_367286130.1">
    <property type="nucleotide sequence ID" value="NZ_JBBMEZ010000027.1"/>
</dbReference>
<dbReference type="Proteomes" id="UP001490816">
    <property type="component" value="Unassembled WGS sequence"/>
</dbReference>
<feature type="non-terminal residue" evidence="3">
    <location>
        <position position="296"/>
    </location>
</feature>
<name>A0ABV1FAT7_9FIRM</name>
<organism evidence="3 4">
    <name type="scientific">Ruminococcoides intestinale</name>
    <dbReference type="NCBI Taxonomy" id="3133162"/>
    <lineage>
        <taxon>Bacteria</taxon>
        <taxon>Bacillati</taxon>
        <taxon>Bacillota</taxon>
        <taxon>Clostridia</taxon>
        <taxon>Eubacteriales</taxon>
        <taxon>Oscillospiraceae</taxon>
        <taxon>Ruminococcoides</taxon>
    </lineage>
</organism>
<evidence type="ECO:0000313" key="4">
    <source>
        <dbReference type="Proteomes" id="UP001490816"/>
    </source>
</evidence>
<accession>A0ABV1FAT7</accession>
<comment type="caution">
    <text evidence="3">The sequence shown here is derived from an EMBL/GenBank/DDBJ whole genome shotgun (WGS) entry which is preliminary data.</text>
</comment>
<dbReference type="InterPro" id="IPR043519">
    <property type="entry name" value="NT_sf"/>
</dbReference>
<dbReference type="SUPFAM" id="SSF81301">
    <property type="entry name" value="Nucleotidyltransferase"/>
    <property type="match status" value="1"/>
</dbReference>
<feature type="domain" description="Polymerase nucleotidyl transferase" evidence="1">
    <location>
        <begin position="13"/>
        <end position="103"/>
    </location>
</feature>
<evidence type="ECO:0000259" key="1">
    <source>
        <dbReference type="Pfam" id="PF01909"/>
    </source>
</evidence>
<protein>
    <submittedName>
        <fullName evidence="3">Nucleotidyltransferase domain-containing protein</fullName>
    </submittedName>
</protein>
<dbReference type="Pfam" id="PF13228">
    <property type="entry name" value="DUF4037"/>
    <property type="match status" value="1"/>
</dbReference>
<dbReference type="Pfam" id="PF01909">
    <property type="entry name" value="NTP_transf_2"/>
    <property type="match status" value="1"/>
</dbReference>